<reference evidence="1 2" key="1">
    <citation type="journal article" date="2016" name="Nat. Commun.">
        <title>Thousands of microbial genomes shed light on interconnected biogeochemical processes in an aquifer system.</title>
        <authorList>
            <person name="Anantharaman K."/>
            <person name="Brown C.T."/>
            <person name="Hug L.A."/>
            <person name="Sharon I."/>
            <person name="Castelle C.J."/>
            <person name="Probst A.J."/>
            <person name="Thomas B.C."/>
            <person name="Singh A."/>
            <person name="Wilkins M.J."/>
            <person name="Karaoz U."/>
            <person name="Brodie E.L."/>
            <person name="Williams K.H."/>
            <person name="Hubbard S.S."/>
            <person name="Banfield J.F."/>
        </authorList>
    </citation>
    <scope>NUCLEOTIDE SEQUENCE [LARGE SCALE GENOMIC DNA]</scope>
</reference>
<gene>
    <name evidence="1" type="ORF">A2834_00245</name>
</gene>
<dbReference type="AlphaFoldDB" id="A0A1F5VEM0"/>
<protein>
    <submittedName>
        <fullName evidence="1">Uncharacterized protein</fullName>
    </submittedName>
</protein>
<dbReference type="Proteomes" id="UP000179251">
    <property type="component" value="Unassembled WGS sequence"/>
</dbReference>
<evidence type="ECO:0000313" key="1">
    <source>
        <dbReference type="EMBL" id="OGF61899.1"/>
    </source>
</evidence>
<sequence length="227" mass="25360">MKKTSPEGEPVMADKFTFGSAGEIQEVEFALARHGWTHSLLKKATGGDFFGLVREALEGRAEICRIERLAAVGDVVPAPEASPDFIIRVDRSVKPSYPDWMKKVMHPKLELTGPAEYNLNAVELWLHNDQKTGAVRGHTIYKHLQKDNALADCLGLADLLAIQAKGIAVFRKLYASKAVFGWKSVVRHRHGNLFVPFLYGHGGEVVLYWHWLDRGWGSDDPALRFGK</sequence>
<comment type="caution">
    <text evidence="1">The sequence shown here is derived from an EMBL/GenBank/DDBJ whole genome shotgun (WGS) entry which is preliminary data.</text>
</comment>
<dbReference type="EMBL" id="MFHD01000024">
    <property type="protein sequence ID" value="OGF61899.1"/>
    <property type="molecule type" value="Genomic_DNA"/>
</dbReference>
<organism evidence="1 2">
    <name type="scientific">Candidatus Giovannonibacteria bacterium RIFCSPHIGHO2_01_FULL_45_23</name>
    <dbReference type="NCBI Taxonomy" id="1798325"/>
    <lineage>
        <taxon>Bacteria</taxon>
        <taxon>Candidatus Giovannoniibacteriota</taxon>
    </lineage>
</organism>
<dbReference type="STRING" id="1798325.A2834_00245"/>
<name>A0A1F5VEM0_9BACT</name>
<accession>A0A1F5VEM0</accession>
<evidence type="ECO:0000313" key="2">
    <source>
        <dbReference type="Proteomes" id="UP000179251"/>
    </source>
</evidence>
<proteinExistence type="predicted"/>